<dbReference type="EMBL" id="LFZO01000007">
    <property type="protein sequence ID" value="KXT18449.1"/>
    <property type="molecule type" value="Genomic_DNA"/>
</dbReference>
<dbReference type="GO" id="GO:0005938">
    <property type="term" value="C:cell cortex"/>
    <property type="evidence" value="ECO:0007669"/>
    <property type="project" value="InterPro"/>
</dbReference>
<dbReference type="Pfam" id="PF12814">
    <property type="entry name" value="Mcp5_PH"/>
    <property type="match status" value="1"/>
</dbReference>
<dbReference type="OrthoDB" id="2149224at2759"/>
<dbReference type="PANTHER" id="PTHR28190">
    <property type="entry name" value="NUCLEAR MIGRATION PROTEIN NUM1"/>
    <property type="match status" value="1"/>
</dbReference>
<evidence type="ECO:0000313" key="4">
    <source>
        <dbReference type="EMBL" id="KXT18449.1"/>
    </source>
</evidence>
<feature type="compositionally biased region" description="Basic and acidic residues" evidence="2">
    <location>
        <begin position="436"/>
        <end position="451"/>
    </location>
</feature>
<feature type="compositionally biased region" description="Basic and acidic residues" evidence="2">
    <location>
        <begin position="764"/>
        <end position="777"/>
    </location>
</feature>
<feature type="coiled-coil region" evidence="1">
    <location>
        <begin position="150"/>
        <end position="223"/>
    </location>
</feature>
<feature type="region of interest" description="Disordered" evidence="2">
    <location>
        <begin position="358"/>
        <end position="491"/>
    </location>
</feature>
<dbReference type="GO" id="GO:0032065">
    <property type="term" value="P:maintenance of protein location in cell cortex"/>
    <property type="evidence" value="ECO:0007669"/>
    <property type="project" value="InterPro"/>
</dbReference>
<feature type="compositionally biased region" description="Low complexity" evidence="2">
    <location>
        <begin position="280"/>
        <end position="292"/>
    </location>
</feature>
<dbReference type="Proteomes" id="UP000073492">
    <property type="component" value="Unassembled WGS sequence"/>
</dbReference>
<dbReference type="EMBL" id="LFZO01000007">
    <property type="protein sequence ID" value="KXT18451.1"/>
    <property type="molecule type" value="Genomic_DNA"/>
</dbReference>
<feature type="compositionally biased region" description="Polar residues" evidence="2">
    <location>
        <begin position="1275"/>
        <end position="1295"/>
    </location>
</feature>
<reference evidence="4 5" key="1">
    <citation type="submission" date="2015-07" db="EMBL/GenBank/DDBJ databases">
        <title>Comparative genomics of the Sigatoka disease complex on banana suggests a link between parallel evolutionary changes in Pseudocercospora fijiensis and Pseudocercospora eumusae and increased virulence on the banana host.</title>
        <authorList>
            <person name="Chang T.-C."/>
            <person name="Salvucci A."/>
            <person name="Crous P.W."/>
            <person name="Stergiopoulos I."/>
        </authorList>
    </citation>
    <scope>NUCLEOTIDE SEQUENCE [LARGE SCALE GENOMIC DNA]</scope>
    <source>
        <strain evidence="4 5">CBS 116634</strain>
    </source>
</reference>
<comment type="caution">
    <text evidence="4">The sequence shown here is derived from an EMBL/GenBank/DDBJ whole genome shotgun (WGS) entry which is preliminary data.</text>
</comment>
<feature type="compositionally biased region" description="Basic and acidic residues" evidence="2">
    <location>
        <begin position="361"/>
        <end position="372"/>
    </location>
</feature>
<feature type="compositionally biased region" description="Acidic residues" evidence="2">
    <location>
        <begin position="725"/>
        <end position="739"/>
    </location>
</feature>
<feature type="compositionally biased region" description="Low complexity" evidence="2">
    <location>
        <begin position="1254"/>
        <end position="1274"/>
    </location>
</feature>
<organism evidence="4 5">
    <name type="scientific">Pseudocercospora musae</name>
    <dbReference type="NCBI Taxonomy" id="113226"/>
    <lineage>
        <taxon>Eukaryota</taxon>
        <taxon>Fungi</taxon>
        <taxon>Dikarya</taxon>
        <taxon>Ascomycota</taxon>
        <taxon>Pezizomycotina</taxon>
        <taxon>Dothideomycetes</taxon>
        <taxon>Dothideomycetidae</taxon>
        <taxon>Mycosphaerellales</taxon>
        <taxon>Mycosphaerellaceae</taxon>
        <taxon>Pseudocercospora</taxon>
    </lineage>
</organism>
<feature type="region of interest" description="Disordered" evidence="2">
    <location>
        <begin position="1"/>
        <end position="63"/>
    </location>
</feature>
<proteinExistence type="predicted"/>
<feature type="compositionally biased region" description="Low complexity" evidence="2">
    <location>
        <begin position="784"/>
        <end position="796"/>
    </location>
</feature>
<feature type="compositionally biased region" description="Low complexity" evidence="2">
    <location>
        <begin position="542"/>
        <end position="554"/>
    </location>
</feature>
<keyword evidence="1" id="KW-0175">Coiled coil</keyword>
<feature type="region of interest" description="Disordered" evidence="2">
    <location>
        <begin position="509"/>
        <end position="572"/>
    </location>
</feature>
<evidence type="ECO:0000256" key="1">
    <source>
        <dbReference type="SAM" id="Coils"/>
    </source>
</evidence>
<protein>
    <recommendedName>
        <fullName evidence="3">Pleckstrin homology domain-containing protein</fullName>
    </recommendedName>
</protein>
<feature type="compositionally biased region" description="Pro residues" evidence="2">
    <location>
        <begin position="676"/>
        <end position="687"/>
    </location>
</feature>
<keyword evidence="5" id="KW-1185">Reference proteome</keyword>
<accession>A0A139IUL8</accession>
<feature type="compositionally biased region" description="Basic and acidic residues" evidence="2">
    <location>
        <begin position="522"/>
        <end position="534"/>
    </location>
</feature>
<dbReference type="GO" id="GO:0000226">
    <property type="term" value="P:microtubule cytoskeleton organization"/>
    <property type="evidence" value="ECO:0007669"/>
    <property type="project" value="TreeGrafter"/>
</dbReference>
<dbReference type="STRING" id="113226.A0A139IUL8"/>
<feature type="compositionally biased region" description="Low complexity" evidence="2">
    <location>
        <begin position="824"/>
        <end position="841"/>
    </location>
</feature>
<dbReference type="GO" id="GO:0015631">
    <property type="term" value="F:tubulin binding"/>
    <property type="evidence" value="ECO:0007669"/>
    <property type="project" value="TreeGrafter"/>
</dbReference>
<dbReference type="InterPro" id="IPR053005">
    <property type="entry name" value="Nuclear_Pos-Cytoskel_Interact"/>
</dbReference>
<feature type="region of interest" description="Disordered" evidence="2">
    <location>
        <begin position="616"/>
        <end position="960"/>
    </location>
</feature>
<dbReference type="InterPro" id="IPR024774">
    <property type="entry name" value="PH_dom-Mcp5-type"/>
</dbReference>
<dbReference type="GO" id="GO:0005739">
    <property type="term" value="C:mitochondrion"/>
    <property type="evidence" value="ECO:0007669"/>
    <property type="project" value="TreeGrafter"/>
</dbReference>
<sequence length="1378" mass="151625">MADYFTEYSSFVPAKGLPSPADTPYETPNYLRSKRTSRVTASSSREHSSSPPPLPPDSTDLQDRTRDARYGALDPRRFTPTLHASLVSEILSLRRELDSKNNLVENLETSLAVTRNENDVLNAQITQSAKEIRKAKYQVQQMEQGTYDAVADLVRERDGALEALEDLRSKLELVQRKTRQQDEDAERTQNIWENDKESWDNERRQLERRIHVTESRLRAVVDEVSLQQSQMHADQFPDDMTTFKDSGLGNDSDTASIRSFNSPVKHKRNMSGVSFRPRNTRTSVSSRTTAATPDLYARPGGTLADELGIDEGDELEMDGSEQGDEDLDLSERAKRMLHSRQNSVTGDVDTKAKRVLGLSTDSHDTPAAKDLPKAASAETAELQGPTKLYLDRATTPPPHARFQMREPAPRAAEYVDSGYQPSPPTSPPRVKVTQAGDDKAETIETNDIRETDETDEDAAMRPPAIDTSGLQQPRREVPTKPISPPQTPVVDGTTWLHEKAAFLVVSRPYSTASTQTESVEPEQPKSGHTPKRDSLSPPMFVPSIAIIPPSSRPSSPRPYVLPPGTKNAHSQANLVWPRKDAWMQTEEIRIDRRPVKLPPHLLPGALLPSPIFQEQARGKGSALGRTSSLFNKRKSPPAISIPSPPPFHSPIESSPEMSRNNSSKDLRSYPLKALPLPRPVLSPPLPPTETFTSNGPLNRSSQYGVTQPLQQQQHHFTDADQSTDQSDDDEPMEEEEDGDITGSIPAPSRPPLGRFGLSDPPKAVPEDKEISPERRPSTADSYGAAPAPSISSSRAASQRRHARPPTKLSKPVAAASVNRDFRSRSPSFGSMASSSYSTSSAVPPPPFPVPLRTSSRIVGKPHSEGSQSPTPYDGFGIRGGRSGRAHHARQVSLRKVQSAAVMRYRSGRGSPSKGRVSPTRAGRVSPTKGHRRRRRSPDLTPVQSMAFDSPAPTNFPIPELPTPLQDSLSYNFVKGPVDMTRSPGGSSGARVSEETNLVDAIAGTMVGEWMWKYIRKRKSFGIGDDTSEFPVADQNGIVSNTGHGTRHKRWVWLSPYERTIMWDTKQPNSGAALLGKKGRKLAIQSVLDVQDRTPLHRNPELGAAWNRSILILTPERALKFTATTEERHGLWMTALSFLAQSGQLPNQIPPLPNRNPPLPPPIPSTSIDGVPIRRHHSPSFGRSNVRDSIRLAKGKKPELQQVQSYPDQIYGADAMETEVGAAENDSADFPAVPRLYISTTKHARKRSNTNPGLSQSMSNFRSFSSSAVPSSASSGMQYRSTNGSSFRPSVSSTKSGSRRDSMASPWQHNFFEAVGTVRMEAFVDPNVRDGVLYVPAPPPVIGAPRRPRRGSNLSQSTVDKRRAGYVFDEDGMDPFHGF</sequence>
<dbReference type="GO" id="GO:0005543">
    <property type="term" value="F:phospholipid binding"/>
    <property type="evidence" value="ECO:0007669"/>
    <property type="project" value="InterPro"/>
</dbReference>
<gene>
    <name evidence="4" type="ORF">AC579_8139</name>
</gene>
<feature type="region of interest" description="Disordered" evidence="2">
    <location>
        <begin position="265"/>
        <end position="306"/>
    </location>
</feature>
<feature type="compositionally biased region" description="Polar residues" evidence="2">
    <location>
        <begin position="689"/>
        <end position="714"/>
    </location>
</feature>
<dbReference type="SUPFAM" id="SSF50729">
    <property type="entry name" value="PH domain-like"/>
    <property type="match status" value="1"/>
</dbReference>
<evidence type="ECO:0000259" key="3">
    <source>
        <dbReference type="Pfam" id="PF12814"/>
    </source>
</evidence>
<name>A0A139IUL8_9PEZI</name>
<evidence type="ECO:0000256" key="2">
    <source>
        <dbReference type="SAM" id="MobiDB-lite"/>
    </source>
</evidence>
<feature type="domain" description="Pleckstrin homology" evidence="3">
    <location>
        <begin position="997"/>
        <end position="1140"/>
    </location>
</feature>
<feature type="region of interest" description="Disordered" evidence="2">
    <location>
        <begin position="1240"/>
        <end position="1303"/>
    </location>
</feature>
<dbReference type="EMBL" id="LFZO01000007">
    <property type="protein sequence ID" value="KXT18450.1"/>
    <property type="molecule type" value="Genomic_DNA"/>
</dbReference>
<dbReference type="PANTHER" id="PTHR28190:SF2">
    <property type="entry name" value="MIGRATION PROTEIN, PUTATIVE (AFU_ORTHOLOGUE AFUA_2G07730)-RELATED"/>
    <property type="match status" value="1"/>
</dbReference>
<evidence type="ECO:0000313" key="5">
    <source>
        <dbReference type="Proteomes" id="UP000073492"/>
    </source>
</evidence>
<feature type="coiled-coil region" evidence="1">
    <location>
        <begin position="90"/>
        <end position="124"/>
    </location>
</feature>
<feature type="compositionally biased region" description="Polar residues" evidence="2">
    <location>
        <begin position="509"/>
        <end position="518"/>
    </location>
</feature>